<feature type="region of interest" description="Disordered" evidence="1">
    <location>
        <begin position="627"/>
        <end position="668"/>
    </location>
</feature>
<evidence type="ECO:0000313" key="2">
    <source>
        <dbReference type="EMBL" id="KAJ8867364.1"/>
    </source>
</evidence>
<evidence type="ECO:0000313" key="3">
    <source>
        <dbReference type="Proteomes" id="UP001159363"/>
    </source>
</evidence>
<keyword evidence="3" id="KW-1185">Reference proteome</keyword>
<sequence length="795" mass="85840">MEQRRNEGTGETGDTRENPLTSGIVQHDSHLRESGVNRPGIEHGSARGGSVHLVIGMTTDLERTTKHKSFADPIKYSAATAVIGGSDGSRRVVGVGGVYLRDRSRREISGVTVSPATTPPATSQCWRLPRWNPPVTPGHVPGFHKWGSARSLQLFGGFCRESPVSPTLASPFTPNFTFIGSRDLVQRWRGRVEEQDGGRGVVGNCITTVQRGDGSVRFDHATCAVNSLAVLGIQSEARLALHLNTLSGGADLSLYAHDIIFRTRSDVSLCETCYPSLHANYHGGFSGITRDTRISGKDFCTGYAGLLGIVQEIFHRGIPGFRAERLAYSPPTNANRVQSPAGSPDFRKWESCRTIPLVGGFSRGSADSPAPSFRCCSILTSTTLLGSQDLDVKSRQISSLFHFLCGWSSRLTPPLHFCIRTFCGVAVVYPGHLHAYLLIAGDLTKFASSVTCRIDSTVLWTNMPVSAAHWLSAVTVEGDYWTTVLQGSVKHRVFPCLLTYLNTGTDCNSQNVSSVLETASFLLWLQHRCEATPFLTELHQNPSMLLATMPACTVGVGGNSGFLSSVVVIILWLRVMAFACLRRPDLLCLASVEYLQVGRRASEPRTATTMFAGAGMEDAWKNRGERFQGQSRQGYTAEGASAAERSARSPSTKANRIQSPAGSPDFRKWGSCQTMPLVGGFSRGSPVSLAPSFQRRSIVTSIPLVCSQYLAVKSRPNLFTQSSIADDGNSNRSSPGKGGGGAVGERPCPAGTWSIADSKRMEREGGRTFRVVLDDSRPPGRGVIAPGRPERVITS</sequence>
<evidence type="ECO:0000256" key="1">
    <source>
        <dbReference type="SAM" id="MobiDB-lite"/>
    </source>
</evidence>
<reference evidence="2 3" key="1">
    <citation type="submission" date="2023-02" db="EMBL/GenBank/DDBJ databases">
        <title>LHISI_Scaffold_Assembly.</title>
        <authorList>
            <person name="Stuart O.P."/>
            <person name="Cleave R."/>
            <person name="Magrath M.J.L."/>
            <person name="Mikheyev A.S."/>
        </authorList>
    </citation>
    <scope>NUCLEOTIDE SEQUENCE [LARGE SCALE GENOMIC DNA]</scope>
    <source>
        <strain evidence="2">Daus_M_001</strain>
        <tissue evidence="2">Leg muscle</tissue>
    </source>
</reference>
<proteinExistence type="predicted"/>
<dbReference type="EMBL" id="JARBHB010000015">
    <property type="protein sequence ID" value="KAJ8867364.1"/>
    <property type="molecule type" value="Genomic_DNA"/>
</dbReference>
<accession>A0ABQ9G4H6</accession>
<name>A0ABQ9G4H6_9NEOP</name>
<gene>
    <name evidence="2" type="ORF">PR048_031165</name>
</gene>
<protein>
    <submittedName>
        <fullName evidence="2">Uncharacterized protein</fullName>
    </submittedName>
</protein>
<feature type="compositionally biased region" description="Low complexity" evidence="1">
    <location>
        <begin position="637"/>
        <end position="651"/>
    </location>
</feature>
<dbReference type="Proteomes" id="UP001159363">
    <property type="component" value="Chromosome 14"/>
</dbReference>
<feature type="compositionally biased region" description="Basic and acidic residues" evidence="1">
    <location>
        <begin position="757"/>
        <end position="778"/>
    </location>
</feature>
<feature type="region of interest" description="Disordered" evidence="1">
    <location>
        <begin position="721"/>
        <end position="795"/>
    </location>
</feature>
<feature type="compositionally biased region" description="Basic and acidic residues" evidence="1">
    <location>
        <begin position="1"/>
        <end position="17"/>
    </location>
</feature>
<comment type="caution">
    <text evidence="2">The sequence shown here is derived from an EMBL/GenBank/DDBJ whole genome shotgun (WGS) entry which is preliminary data.</text>
</comment>
<feature type="compositionally biased region" description="Polar residues" evidence="1">
    <location>
        <begin position="652"/>
        <end position="661"/>
    </location>
</feature>
<feature type="region of interest" description="Disordered" evidence="1">
    <location>
        <begin position="1"/>
        <end position="48"/>
    </location>
</feature>
<organism evidence="2 3">
    <name type="scientific">Dryococelus australis</name>
    <dbReference type="NCBI Taxonomy" id="614101"/>
    <lineage>
        <taxon>Eukaryota</taxon>
        <taxon>Metazoa</taxon>
        <taxon>Ecdysozoa</taxon>
        <taxon>Arthropoda</taxon>
        <taxon>Hexapoda</taxon>
        <taxon>Insecta</taxon>
        <taxon>Pterygota</taxon>
        <taxon>Neoptera</taxon>
        <taxon>Polyneoptera</taxon>
        <taxon>Phasmatodea</taxon>
        <taxon>Verophasmatodea</taxon>
        <taxon>Anareolatae</taxon>
        <taxon>Phasmatidae</taxon>
        <taxon>Eurycanthinae</taxon>
        <taxon>Dryococelus</taxon>
    </lineage>
</organism>
<feature type="compositionally biased region" description="Basic and acidic residues" evidence="1">
    <location>
        <begin position="27"/>
        <end position="45"/>
    </location>
</feature>